<evidence type="ECO:0000256" key="2">
    <source>
        <dbReference type="ARBA" id="ARBA00022679"/>
    </source>
</evidence>
<reference evidence="9 10" key="1">
    <citation type="submission" date="2012-04" db="EMBL/GenBank/DDBJ databases">
        <title>The Genome Sequence of Saprolegnia declina VS20.</title>
        <authorList>
            <consortium name="The Broad Institute Genome Sequencing Platform"/>
            <person name="Russ C."/>
            <person name="Nusbaum C."/>
            <person name="Tyler B."/>
            <person name="van West P."/>
            <person name="Dieguez-Uribeondo J."/>
            <person name="de Bruijn I."/>
            <person name="Tripathy S."/>
            <person name="Jiang R."/>
            <person name="Young S.K."/>
            <person name="Zeng Q."/>
            <person name="Gargeya S."/>
            <person name="Fitzgerald M."/>
            <person name="Haas B."/>
            <person name="Abouelleil A."/>
            <person name="Alvarado L."/>
            <person name="Arachchi H.M."/>
            <person name="Berlin A."/>
            <person name="Chapman S.B."/>
            <person name="Goldberg J."/>
            <person name="Griggs A."/>
            <person name="Gujja S."/>
            <person name="Hansen M."/>
            <person name="Howarth C."/>
            <person name="Imamovic A."/>
            <person name="Larimer J."/>
            <person name="McCowen C."/>
            <person name="Montmayeur A."/>
            <person name="Murphy C."/>
            <person name="Neiman D."/>
            <person name="Pearson M."/>
            <person name="Priest M."/>
            <person name="Roberts A."/>
            <person name="Saif S."/>
            <person name="Shea T."/>
            <person name="Sisk P."/>
            <person name="Sykes S."/>
            <person name="Wortman J."/>
            <person name="Nusbaum C."/>
            <person name="Birren B."/>
        </authorList>
    </citation>
    <scope>NUCLEOTIDE SEQUENCE [LARGE SCALE GENOMIC DNA]</scope>
    <source>
        <strain evidence="9 10">VS20</strain>
    </source>
</reference>
<dbReference type="InterPro" id="IPR011009">
    <property type="entry name" value="Kinase-like_dom_sf"/>
</dbReference>
<dbReference type="SUPFAM" id="SSF56112">
    <property type="entry name" value="Protein kinase-like (PK-like)"/>
    <property type="match status" value="1"/>
</dbReference>
<evidence type="ECO:0000256" key="6">
    <source>
        <dbReference type="PIRSR" id="PIRSR630616-2"/>
    </source>
</evidence>
<dbReference type="OMA" id="IATHAWM"/>
<sequence>MPQTTPPPTAAETTPTTPIDAFPEATPSRKRKALDEAAGQKAVKAVKPEATSVVEQAKALATRAWTWAPSLRAWQRTATTDADETAGPTMPEAASFESMLSDIGVGCNLDDPIHCGATTVVYYGECNSSGDAVAIKALKDMSSGGNAKVEASFMREATLHAELKHPNVLWLHHFAASWPPAMVLELGDGTLLEYALHDGLQREPVVARFVKELAQGLAYLHGRGICHAALDLENILMGTDGHLRIADFGAAFHETSTRVPQPAPATYPYWAPEQFKPKPWGKTVDIWALGVITYELLMGDHPYTFTPLDEGHRPRADFERAMQTIRSMIEVKVNTCPVPEDVKDLLRGMLEPQPEERICLEDILTHKWVRRHTD</sequence>
<keyword evidence="10" id="KW-1185">Reference proteome</keyword>
<dbReference type="AlphaFoldDB" id="T0QB97"/>
<keyword evidence="4 9" id="KW-0418">Kinase</keyword>
<keyword evidence="3 6" id="KW-0547">Nucleotide-binding</keyword>
<dbReference type="InterPro" id="IPR000719">
    <property type="entry name" value="Prot_kinase_dom"/>
</dbReference>
<evidence type="ECO:0000313" key="9">
    <source>
        <dbReference type="EMBL" id="EQC31926.1"/>
    </source>
</evidence>
<keyword evidence="5 6" id="KW-0067">ATP-binding</keyword>
<dbReference type="Proteomes" id="UP000030762">
    <property type="component" value="Unassembled WGS sequence"/>
</dbReference>
<evidence type="ECO:0000256" key="5">
    <source>
        <dbReference type="ARBA" id="ARBA00022840"/>
    </source>
</evidence>
<dbReference type="GO" id="GO:0004674">
    <property type="term" value="F:protein serine/threonine kinase activity"/>
    <property type="evidence" value="ECO:0007669"/>
    <property type="project" value="UniProtKB-KW"/>
</dbReference>
<dbReference type="eggNOG" id="KOG0580">
    <property type="taxonomic scope" value="Eukaryota"/>
</dbReference>
<dbReference type="STRING" id="1156394.T0QB97"/>
<keyword evidence="1" id="KW-0723">Serine/threonine-protein kinase</keyword>
<evidence type="ECO:0000256" key="3">
    <source>
        <dbReference type="ARBA" id="ARBA00022741"/>
    </source>
</evidence>
<dbReference type="Gene3D" id="1.10.510.10">
    <property type="entry name" value="Transferase(Phosphotransferase) domain 1"/>
    <property type="match status" value="1"/>
</dbReference>
<dbReference type="VEuPathDB" id="FungiDB:SDRG_10443"/>
<feature type="binding site" evidence="6">
    <location>
        <position position="136"/>
    </location>
    <ligand>
        <name>ATP</name>
        <dbReference type="ChEBI" id="CHEBI:30616"/>
    </ligand>
</feature>
<keyword evidence="2" id="KW-0808">Transferase</keyword>
<evidence type="ECO:0000256" key="1">
    <source>
        <dbReference type="ARBA" id="ARBA00022527"/>
    </source>
</evidence>
<evidence type="ECO:0000256" key="4">
    <source>
        <dbReference type="ARBA" id="ARBA00022777"/>
    </source>
</evidence>
<dbReference type="GO" id="GO:0005524">
    <property type="term" value="F:ATP binding"/>
    <property type="evidence" value="ECO:0007669"/>
    <property type="project" value="UniProtKB-KW"/>
</dbReference>
<dbReference type="InterPro" id="IPR030616">
    <property type="entry name" value="Aur-like"/>
</dbReference>
<evidence type="ECO:0000256" key="7">
    <source>
        <dbReference type="SAM" id="MobiDB-lite"/>
    </source>
</evidence>
<evidence type="ECO:0000313" key="10">
    <source>
        <dbReference type="Proteomes" id="UP000030762"/>
    </source>
</evidence>
<dbReference type="GeneID" id="19951170"/>
<proteinExistence type="predicted"/>
<feature type="domain" description="Protein kinase" evidence="8">
    <location>
        <begin position="107"/>
        <end position="369"/>
    </location>
</feature>
<dbReference type="PROSITE" id="PS50011">
    <property type="entry name" value="PROTEIN_KINASE_DOM"/>
    <property type="match status" value="1"/>
</dbReference>
<dbReference type="OrthoDB" id="377346at2759"/>
<dbReference type="InParanoid" id="T0QB97"/>
<dbReference type="RefSeq" id="XP_008614654.1">
    <property type="nucleotide sequence ID" value="XM_008616432.1"/>
</dbReference>
<feature type="binding site" evidence="6">
    <location>
        <begin position="233"/>
        <end position="234"/>
    </location>
    <ligand>
        <name>ATP</name>
        <dbReference type="ChEBI" id="CHEBI:30616"/>
    </ligand>
</feature>
<organism evidence="9 10">
    <name type="scientific">Saprolegnia diclina (strain VS20)</name>
    <dbReference type="NCBI Taxonomy" id="1156394"/>
    <lineage>
        <taxon>Eukaryota</taxon>
        <taxon>Sar</taxon>
        <taxon>Stramenopiles</taxon>
        <taxon>Oomycota</taxon>
        <taxon>Saprolegniomycetes</taxon>
        <taxon>Saprolegniales</taxon>
        <taxon>Saprolegniaceae</taxon>
        <taxon>Saprolegnia</taxon>
    </lineage>
</organism>
<gene>
    <name evidence="9" type="ORF">SDRG_10443</name>
</gene>
<protein>
    <submittedName>
        <fullName evidence="9">AUR protein kinase</fullName>
    </submittedName>
</protein>
<accession>T0QB97</accession>
<evidence type="ECO:0000259" key="8">
    <source>
        <dbReference type="PROSITE" id="PS50011"/>
    </source>
</evidence>
<feature type="region of interest" description="Disordered" evidence="7">
    <location>
        <begin position="1"/>
        <end position="36"/>
    </location>
</feature>
<name>T0QB97_SAPDV</name>
<dbReference type="EMBL" id="JH767166">
    <property type="protein sequence ID" value="EQC31926.1"/>
    <property type="molecule type" value="Genomic_DNA"/>
</dbReference>
<dbReference type="Pfam" id="PF00069">
    <property type="entry name" value="Pkinase"/>
    <property type="match status" value="1"/>
</dbReference>
<feature type="binding site" evidence="6">
    <location>
        <position position="247"/>
    </location>
    <ligand>
        <name>ATP</name>
        <dbReference type="ChEBI" id="CHEBI:30616"/>
    </ligand>
</feature>
<dbReference type="PANTHER" id="PTHR24350">
    <property type="entry name" value="SERINE/THREONINE-PROTEIN KINASE IAL-RELATED"/>
    <property type="match status" value="1"/>
</dbReference>